<dbReference type="EMBL" id="JBHSMD010000002">
    <property type="protein sequence ID" value="MFC5493440.1"/>
    <property type="molecule type" value="Genomic_DNA"/>
</dbReference>
<evidence type="ECO:0008006" key="3">
    <source>
        <dbReference type="Google" id="ProtNLM"/>
    </source>
</evidence>
<keyword evidence="2" id="KW-1185">Reference proteome</keyword>
<accession>A0ABW0MZ93</accession>
<protein>
    <recommendedName>
        <fullName evidence="3">Oxidoreductase</fullName>
    </recommendedName>
</protein>
<comment type="caution">
    <text evidence="1">The sequence shown here is derived from an EMBL/GenBank/DDBJ whole genome shotgun (WGS) entry which is preliminary data.</text>
</comment>
<proteinExistence type="predicted"/>
<evidence type="ECO:0000313" key="1">
    <source>
        <dbReference type="EMBL" id="MFC5493440.1"/>
    </source>
</evidence>
<dbReference type="Proteomes" id="UP001595956">
    <property type="component" value="Unassembled WGS sequence"/>
</dbReference>
<gene>
    <name evidence="1" type="ORF">ACFPKY_10020</name>
</gene>
<reference evidence="2" key="1">
    <citation type="journal article" date="2019" name="Int. J. Syst. Evol. Microbiol.">
        <title>The Global Catalogue of Microorganisms (GCM) 10K type strain sequencing project: providing services to taxonomists for standard genome sequencing and annotation.</title>
        <authorList>
            <consortium name="The Broad Institute Genomics Platform"/>
            <consortium name="The Broad Institute Genome Sequencing Center for Infectious Disease"/>
            <person name="Wu L."/>
            <person name="Ma J."/>
        </authorList>
    </citation>
    <scope>NUCLEOTIDE SEQUENCE [LARGE SCALE GENOMIC DNA]</scope>
    <source>
        <strain evidence="2">KACC 13778</strain>
    </source>
</reference>
<name>A0ABW0MZ93_9ACTN</name>
<dbReference type="Gene3D" id="3.40.1500.20">
    <property type="match status" value="1"/>
</dbReference>
<evidence type="ECO:0000313" key="2">
    <source>
        <dbReference type="Proteomes" id="UP001595956"/>
    </source>
</evidence>
<dbReference type="RefSeq" id="WP_345172555.1">
    <property type="nucleotide sequence ID" value="NZ_BAABFQ010000003.1"/>
</dbReference>
<organism evidence="1 2">
    <name type="scientific">Nocardioides caricicola</name>
    <dbReference type="NCBI Taxonomy" id="634770"/>
    <lineage>
        <taxon>Bacteria</taxon>
        <taxon>Bacillati</taxon>
        <taxon>Actinomycetota</taxon>
        <taxon>Actinomycetes</taxon>
        <taxon>Propionibacteriales</taxon>
        <taxon>Nocardioidaceae</taxon>
        <taxon>Nocardioides</taxon>
    </lineage>
</organism>
<sequence length="254" mass="27499">MTSLSGTLCHNTLDTIVERGNLTEVPAADGGPLLELVSEAFGPVGEARVFTGERIAKAVYVGLAVPAIGLDSHMVFAFSPAGVPVPHFTLDSVFGQGTYAFHLDLIPRVDIGTHLAYLDWAHTPLDATFEEVTNRPGLTKTAIGPRQFSLMSPWMLVQRADEEAFRGMDGAVKAYLDHWFSLVEGEVPDAVLADVSDTDLPTRDERNRALVFSPDVDKVWAQVEQLIGAEQTEAVRTLLLDNSIPQISGEEVSA</sequence>